<dbReference type="Proteomes" id="UP000688137">
    <property type="component" value="Unassembled WGS sequence"/>
</dbReference>
<name>A0A8S1KF34_PARPR</name>
<evidence type="ECO:0000313" key="2">
    <source>
        <dbReference type="Proteomes" id="UP000688137"/>
    </source>
</evidence>
<comment type="caution">
    <text evidence="1">The sequence shown here is derived from an EMBL/GenBank/DDBJ whole genome shotgun (WGS) entry which is preliminary data.</text>
</comment>
<organism evidence="1 2">
    <name type="scientific">Paramecium primaurelia</name>
    <dbReference type="NCBI Taxonomy" id="5886"/>
    <lineage>
        <taxon>Eukaryota</taxon>
        <taxon>Sar</taxon>
        <taxon>Alveolata</taxon>
        <taxon>Ciliophora</taxon>
        <taxon>Intramacronucleata</taxon>
        <taxon>Oligohymenophorea</taxon>
        <taxon>Peniculida</taxon>
        <taxon>Parameciidae</taxon>
        <taxon>Paramecium</taxon>
    </lineage>
</organism>
<keyword evidence="2" id="KW-1185">Reference proteome</keyword>
<dbReference type="AlphaFoldDB" id="A0A8S1KF34"/>
<protein>
    <submittedName>
        <fullName evidence="1">Uncharacterized protein</fullName>
    </submittedName>
</protein>
<reference evidence="1" key="1">
    <citation type="submission" date="2021-01" db="EMBL/GenBank/DDBJ databases">
        <authorList>
            <consortium name="Genoscope - CEA"/>
            <person name="William W."/>
        </authorList>
    </citation>
    <scope>NUCLEOTIDE SEQUENCE</scope>
</reference>
<accession>A0A8S1KF34</accession>
<dbReference type="EMBL" id="CAJJDM010000017">
    <property type="protein sequence ID" value="CAD8052853.1"/>
    <property type="molecule type" value="Genomic_DNA"/>
</dbReference>
<gene>
    <name evidence="1" type="ORF">PPRIM_AZ9-3.1.T0200034</name>
</gene>
<proteinExistence type="predicted"/>
<evidence type="ECO:0000313" key="1">
    <source>
        <dbReference type="EMBL" id="CAD8052853.1"/>
    </source>
</evidence>
<sequence>MGKLLANLLKNVKQAKEISHQIYKGYESVKERDQTNRMIFESGCDNRITSYYTHNGDLDGPGGRQGKCGYKKDHARNYCCQKCFKEGRHKRLI</sequence>